<dbReference type="Pfam" id="PF02213">
    <property type="entry name" value="GYF"/>
    <property type="match status" value="1"/>
</dbReference>
<dbReference type="InterPro" id="IPR009057">
    <property type="entry name" value="Homeodomain-like_sf"/>
</dbReference>
<dbReference type="InterPro" id="IPR003169">
    <property type="entry name" value="GYF"/>
</dbReference>
<evidence type="ECO:0000313" key="3">
    <source>
        <dbReference type="EMBL" id="KAK0456216.1"/>
    </source>
</evidence>
<keyword evidence="4" id="KW-1185">Reference proteome</keyword>
<feature type="region of interest" description="Disordered" evidence="1">
    <location>
        <begin position="1268"/>
        <end position="1302"/>
    </location>
</feature>
<dbReference type="SUPFAM" id="SSF46689">
    <property type="entry name" value="Homeodomain-like"/>
    <property type="match status" value="1"/>
</dbReference>
<feature type="region of interest" description="Disordered" evidence="1">
    <location>
        <begin position="923"/>
        <end position="970"/>
    </location>
</feature>
<feature type="region of interest" description="Disordered" evidence="1">
    <location>
        <begin position="584"/>
        <end position="773"/>
    </location>
</feature>
<feature type="compositionally biased region" description="Basic and acidic residues" evidence="1">
    <location>
        <begin position="1704"/>
        <end position="1721"/>
    </location>
</feature>
<feature type="compositionally biased region" description="Acidic residues" evidence="1">
    <location>
        <begin position="1"/>
        <end position="21"/>
    </location>
</feature>
<feature type="compositionally biased region" description="Pro residues" evidence="1">
    <location>
        <begin position="392"/>
        <end position="406"/>
    </location>
</feature>
<feature type="compositionally biased region" description="Basic and acidic residues" evidence="1">
    <location>
        <begin position="449"/>
        <end position="459"/>
    </location>
</feature>
<dbReference type="EMBL" id="JAUEPT010000001">
    <property type="protein sequence ID" value="KAK0456216.1"/>
    <property type="molecule type" value="Genomic_DNA"/>
</dbReference>
<feature type="compositionally biased region" description="Polar residues" evidence="1">
    <location>
        <begin position="617"/>
        <end position="631"/>
    </location>
</feature>
<feature type="compositionally biased region" description="Low complexity" evidence="1">
    <location>
        <begin position="950"/>
        <end position="970"/>
    </location>
</feature>
<feature type="compositionally biased region" description="Polar residues" evidence="1">
    <location>
        <begin position="358"/>
        <end position="369"/>
    </location>
</feature>
<name>A0AA39K7V9_9AGAR</name>
<feature type="region of interest" description="Disordered" evidence="1">
    <location>
        <begin position="1609"/>
        <end position="1671"/>
    </location>
</feature>
<dbReference type="InterPro" id="IPR035445">
    <property type="entry name" value="GYF-like_dom_sf"/>
</dbReference>
<evidence type="ECO:0000259" key="2">
    <source>
        <dbReference type="PROSITE" id="PS50829"/>
    </source>
</evidence>
<feature type="region of interest" description="Disordered" evidence="1">
    <location>
        <begin position="1"/>
        <end position="142"/>
    </location>
</feature>
<dbReference type="Gene3D" id="3.30.1490.40">
    <property type="match status" value="1"/>
</dbReference>
<proteinExistence type="predicted"/>
<evidence type="ECO:0000256" key="1">
    <source>
        <dbReference type="SAM" id="MobiDB-lite"/>
    </source>
</evidence>
<feature type="compositionally biased region" description="Low complexity" evidence="1">
    <location>
        <begin position="717"/>
        <end position="727"/>
    </location>
</feature>
<feature type="region of interest" description="Disordered" evidence="1">
    <location>
        <begin position="1689"/>
        <end position="1728"/>
    </location>
</feature>
<dbReference type="Pfam" id="PF08914">
    <property type="entry name" value="Myb_Rap1"/>
    <property type="match status" value="1"/>
</dbReference>
<feature type="compositionally biased region" description="Polar residues" evidence="1">
    <location>
        <begin position="692"/>
        <end position="705"/>
    </location>
</feature>
<feature type="region of interest" description="Disordered" evidence="1">
    <location>
        <begin position="314"/>
        <end position="519"/>
    </location>
</feature>
<dbReference type="Gene3D" id="1.10.10.60">
    <property type="entry name" value="Homeodomain-like"/>
    <property type="match status" value="1"/>
</dbReference>
<dbReference type="InterPro" id="IPR015010">
    <property type="entry name" value="TERF2IP_Myb"/>
</dbReference>
<dbReference type="PANTHER" id="PTHR24216:SF65">
    <property type="entry name" value="PAXILLIN-LIKE PROTEIN 1"/>
    <property type="match status" value="1"/>
</dbReference>
<feature type="region of interest" description="Disordered" evidence="1">
    <location>
        <begin position="878"/>
        <end position="905"/>
    </location>
</feature>
<feature type="compositionally biased region" description="Basic and acidic residues" evidence="1">
    <location>
        <begin position="331"/>
        <end position="343"/>
    </location>
</feature>
<feature type="compositionally biased region" description="Pro residues" evidence="1">
    <location>
        <begin position="185"/>
        <end position="203"/>
    </location>
</feature>
<feature type="region of interest" description="Disordered" evidence="1">
    <location>
        <begin position="546"/>
        <end position="572"/>
    </location>
</feature>
<evidence type="ECO:0000313" key="4">
    <source>
        <dbReference type="Proteomes" id="UP001175226"/>
    </source>
</evidence>
<dbReference type="PANTHER" id="PTHR24216">
    <property type="entry name" value="PAXILLIN-RELATED"/>
    <property type="match status" value="1"/>
</dbReference>
<dbReference type="CDD" id="cd11655">
    <property type="entry name" value="rap1_myb-like"/>
    <property type="match status" value="1"/>
</dbReference>
<dbReference type="SMART" id="SM00444">
    <property type="entry name" value="GYF"/>
    <property type="match status" value="1"/>
</dbReference>
<feature type="region of interest" description="Disordered" evidence="1">
    <location>
        <begin position="171"/>
        <end position="205"/>
    </location>
</feature>
<dbReference type="Proteomes" id="UP001175226">
    <property type="component" value="Unassembled WGS sequence"/>
</dbReference>
<dbReference type="PROSITE" id="PS50829">
    <property type="entry name" value="GYF"/>
    <property type="match status" value="1"/>
</dbReference>
<comment type="caution">
    <text evidence="3">The sequence shown here is derived from an EMBL/GenBank/DDBJ whole genome shotgun (WGS) entry which is preliminary data.</text>
</comment>
<feature type="compositionally biased region" description="Low complexity" evidence="1">
    <location>
        <begin position="677"/>
        <end position="689"/>
    </location>
</feature>
<dbReference type="SUPFAM" id="SSF55277">
    <property type="entry name" value="GYF domain"/>
    <property type="match status" value="1"/>
</dbReference>
<feature type="compositionally biased region" description="Low complexity" evidence="1">
    <location>
        <begin position="1285"/>
        <end position="1300"/>
    </location>
</feature>
<feature type="compositionally biased region" description="Polar residues" evidence="1">
    <location>
        <begin position="594"/>
        <end position="607"/>
    </location>
</feature>
<gene>
    <name evidence="3" type="ORF">EV421DRAFT_1728965</name>
</gene>
<feature type="compositionally biased region" description="Basic and acidic residues" evidence="1">
    <location>
        <begin position="22"/>
        <end position="43"/>
    </location>
</feature>
<protein>
    <recommendedName>
        <fullName evidence="2">GYF domain-containing protein</fullName>
    </recommendedName>
</protein>
<accession>A0AA39K7V9</accession>
<organism evidence="3 4">
    <name type="scientific">Armillaria borealis</name>
    <dbReference type="NCBI Taxonomy" id="47425"/>
    <lineage>
        <taxon>Eukaryota</taxon>
        <taxon>Fungi</taxon>
        <taxon>Dikarya</taxon>
        <taxon>Basidiomycota</taxon>
        <taxon>Agaricomycotina</taxon>
        <taxon>Agaricomycetes</taxon>
        <taxon>Agaricomycetidae</taxon>
        <taxon>Agaricales</taxon>
        <taxon>Marasmiineae</taxon>
        <taxon>Physalacriaceae</taxon>
        <taxon>Armillaria</taxon>
    </lineage>
</organism>
<feature type="compositionally biased region" description="Polar residues" evidence="1">
    <location>
        <begin position="487"/>
        <end position="497"/>
    </location>
</feature>
<feature type="compositionally biased region" description="Basic and acidic residues" evidence="1">
    <location>
        <begin position="314"/>
        <end position="323"/>
    </location>
</feature>
<feature type="compositionally biased region" description="Polar residues" evidence="1">
    <location>
        <begin position="647"/>
        <end position="663"/>
    </location>
</feature>
<reference evidence="3" key="1">
    <citation type="submission" date="2023-06" db="EMBL/GenBank/DDBJ databases">
        <authorList>
            <consortium name="Lawrence Berkeley National Laboratory"/>
            <person name="Ahrendt S."/>
            <person name="Sahu N."/>
            <person name="Indic B."/>
            <person name="Wong-Bajracharya J."/>
            <person name="Merenyi Z."/>
            <person name="Ke H.-M."/>
            <person name="Monk M."/>
            <person name="Kocsube S."/>
            <person name="Drula E."/>
            <person name="Lipzen A."/>
            <person name="Balint B."/>
            <person name="Henrissat B."/>
            <person name="Andreopoulos B."/>
            <person name="Martin F.M."/>
            <person name="Harder C.B."/>
            <person name="Rigling D."/>
            <person name="Ford K.L."/>
            <person name="Foster G.D."/>
            <person name="Pangilinan J."/>
            <person name="Papanicolaou A."/>
            <person name="Barry K."/>
            <person name="LaButti K."/>
            <person name="Viragh M."/>
            <person name="Koriabine M."/>
            <person name="Yan M."/>
            <person name="Riley R."/>
            <person name="Champramary S."/>
            <person name="Plett K.L."/>
            <person name="Tsai I.J."/>
            <person name="Slot J."/>
            <person name="Sipos G."/>
            <person name="Plett J."/>
            <person name="Nagy L.G."/>
            <person name="Grigoriev I.V."/>
        </authorList>
    </citation>
    <scope>NUCLEOTIDE SEQUENCE</scope>
    <source>
        <strain evidence="3">FPL87.14</strain>
    </source>
</reference>
<sequence length="1799" mass="198173">MSPVEDDQYSDAPDTFEDERYDDLPRGIEEVEVRNVESPHKAITDVITTEEDKEETRPLLESSRGASLSTTREVEQASDAASAHSVPAVQVTPHPGPPETERRLQTATPSSARSARAPPPSPARSHHSVRPSTASDDRRVRTSNRLSGFFNNLMHRREPLAHADDSICEERPSALHGKNIDTSRPPTPPGRSTTPPPDLPPPSLQELGLSLSVLTSDLSPSHFSTPPASGAFLSPHYLLLCHAQGLDVLPLISPPAPQPYALVRRVSFKSVVVMEQRGVLVAIAGRRDGVRVYALEEVKRAVEWRIEVELRRERERQRRETTKKFPSGVREAPEPRDSAEKLRRPFSSTPPPGDGQSAKVSNGPFTSSPPVVPLIPRTPTTHRRQRTRTPAVPSPVPSGHPPPYTSPSPERLTSQVANLSPPHARSRGTSVSEVLTAGSIRRNTNATVRPEDPDAKADWVESSDDEAISLVAAGSSGSQALDERTSAAAQTSSTIPLHTTPRHPRPMSMSRSNRPANLDLSLSRSNTVVPPEPSPAPTLLTLRQALSHSPSREPHARLPSTPLGEDDDDDADGISLSQVLQESRIPDLPPPGSRQPQQPILISSSHPVTAGDDEPSSPRTSDAHSSVSVRSLNDRSLPGRRRRWSVIMNQSNESDLANEQQPSMTPPMRERLPNLLTRSTSFRSTRSASGMRPSSSPNDASSFPTLTPPPMPDSAPSVMSSHSSRTSRFIPRILSSAFHHRRSDERPSSPSGIPDESSKRAQGAPLVAQSPPPKLEYVKLPGTKGALLVKAVETAKKSFLAILCGDNGERVELFAGTYRTALGLSRTFILPDSPRSLELQLQGDDLVEVFLVFSQNVFGLEPATVRVREVRIGRAERRAARRRAREVRATDAGANESEPQLGEEDTNVNVSIGVSVAVGSTVVATGSGPDGQQTPPLVASQHPIDRRTASESATERPSTPPETTTTSTVAHPEEIVALATAQMGPYTTFQQLSFAPKFPLASIADEYVIPPTYPDFIDYRNEHEPEMGSGSDLSQVQFSPPGLPIPTPSAPSKWYYRDPKNIVHGPWKASLMQAWYKDGLLPPDLPVRREEDSDFMLLKDLRLQSIDPTHPFRTVPPQIQDISPPPLFQPSDKPLLKPISLLSQPRHFGPPALFFSSRGGHSTTIVDNRGRSVLKGRFVWSKDAQEDSKHAVPSRMGDVKRLEAFDVKDRSVLVAMRQGGLEAVDLSDALLKPGDESRTALPQYNPSPSNFNRRGPFVWKIGTPISGSSSAVLPSKPKISHSHYASGKKSSSGPSKSPAGRTEFNVGHVESEMNDEVLFLGRKDDEIYICERNAGSFRILRLCPNTIFQDSNGAPLKFFIQSDLPKEIQAELCETITILGGRVETKIPRDGFILVSPGSSEEDRLRLCWTNPERLGRFFVPYTFVEACKMAGRFLKQIFVENGNPMAMHIHSSIANINARTTLSERIAHSGGNPHAAEHSARVILADPNTEAFQLLVKAYQDTPGVYVESYLWVKKRMSFTDKDEEMLAHWIAAKIPYKEIGGRTGNRLYQQLCDLHSDPEYAWVTRHTWQSWRERYKKNAARFDDMIAAIVAETKPTLGQKGQYGYVRQPERRKRARKGVPKDEEFDEDMADQKPKMETIPDSQPIAGPSNIGFPHAGPTQGGPGIMSAVRDGPIEEELDETESDWAIRVGNAPPPGWAKRRASNDLHDGQHLKKQRQDEPPLADQGSIPHQTVVEIANMHVIDSNIRDIAKKYRFTIEEVQEYYDKCGDMSQTHSRFQKMREMLTNNFPDDTIPPSQ</sequence>
<feature type="compositionally biased region" description="Basic and acidic residues" evidence="1">
    <location>
        <begin position="171"/>
        <end position="181"/>
    </location>
</feature>
<feature type="compositionally biased region" description="Polar residues" evidence="1">
    <location>
        <begin position="509"/>
        <end position="519"/>
    </location>
</feature>
<feature type="domain" description="GYF" evidence="2">
    <location>
        <begin position="1051"/>
        <end position="1107"/>
    </location>
</feature>